<feature type="non-terminal residue" evidence="1">
    <location>
        <position position="1"/>
    </location>
</feature>
<accession>W2XS83</accession>
<sequence>LSRVKHRDSIFLTQPLTLAKLGTPAEKKSTFEAEESCVATAVSKTMETAAPVTQAMS</sequence>
<name>W2XS83_PHYNI</name>
<evidence type="ECO:0000313" key="2">
    <source>
        <dbReference type="Proteomes" id="UP000018958"/>
    </source>
</evidence>
<reference evidence="1 2" key="1">
    <citation type="submission" date="2013-11" db="EMBL/GenBank/DDBJ databases">
        <title>The Genome Sequence of Phytophthora parasitica CJ01A1.</title>
        <authorList>
            <consortium name="The Broad Institute Genomics Platform"/>
            <person name="Russ C."/>
            <person name="Tyler B."/>
            <person name="Panabieres F."/>
            <person name="Shan W."/>
            <person name="Tripathy S."/>
            <person name="Grunwald N."/>
            <person name="Machado M."/>
            <person name="Johnson C.S."/>
            <person name="Walker B."/>
            <person name="Young S.K."/>
            <person name="Zeng Q."/>
            <person name="Gargeya S."/>
            <person name="Fitzgerald M."/>
            <person name="Haas B."/>
            <person name="Abouelleil A."/>
            <person name="Allen A.W."/>
            <person name="Alvarado L."/>
            <person name="Arachchi H.M."/>
            <person name="Berlin A.M."/>
            <person name="Chapman S.B."/>
            <person name="Gainer-Dewar J."/>
            <person name="Goldberg J."/>
            <person name="Griggs A."/>
            <person name="Gujja S."/>
            <person name="Hansen M."/>
            <person name="Howarth C."/>
            <person name="Imamovic A."/>
            <person name="Ireland A."/>
            <person name="Larimer J."/>
            <person name="McCowan C."/>
            <person name="Murphy C."/>
            <person name="Pearson M."/>
            <person name="Poon T.W."/>
            <person name="Priest M."/>
            <person name="Roberts A."/>
            <person name="Saif S."/>
            <person name="Shea T."/>
            <person name="Sisk P."/>
            <person name="Sykes S."/>
            <person name="Wortman J."/>
            <person name="Nusbaum C."/>
            <person name="Birren B."/>
        </authorList>
    </citation>
    <scope>NUCLEOTIDE SEQUENCE [LARGE SCALE GENOMIC DNA]</scope>
    <source>
        <strain evidence="1 2">CJ01A1</strain>
    </source>
</reference>
<protein>
    <submittedName>
        <fullName evidence="1">Uncharacterized protein</fullName>
    </submittedName>
</protein>
<comment type="caution">
    <text evidence="1">The sequence shown here is derived from an EMBL/GenBank/DDBJ whole genome shotgun (WGS) entry which is preliminary data.</text>
</comment>
<dbReference type="EMBL" id="ANIX01000352">
    <property type="protein sequence ID" value="ETP25367.1"/>
    <property type="molecule type" value="Genomic_DNA"/>
</dbReference>
<evidence type="ECO:0000313" key="1">
    <source>
        <dbReference type="EMBL" id="ETP25367.1"/>
    </source>
</evidence>
<proteinExistence type="predicted"/>
<dbReference type="Proteomes" id="UP000018958">
    <property type="component" value="Unassembled WGS sequence"/>
</dbReference>
<organism evidence="1 2">
    <name type="scientific">Phytophthora nicotianae CJ01A1</name>
    <dbReference type="NCBI Taxonomy" id="1317063"/>
    <lineage>
        <taxon>Eukaryota</taxon>
        <taxon>Sar</taxon>
        <taxon>Stramenopiles</taxon>
        <taxon>Oomycota</taxon>
        <taxon>Peronosporomycetes</taxon>
        <taxon>Peronosporales</taxon>
        <taxon>Peronosporaceae</taxon>
        <taxon>Phytophthora</taxon>
    </lineage>
</organism>
<dbReference type="AlphaFoldDB" id="W2XS83"/>
<gene>
    <name evidence="1" type="ORF">F441_01744</name>
</gene>